<evidence type="ECO:0000256" key="3">
    <source>
        <dbReference type="SAM" id="MobiDB-lite"/>
    </source>
</evidence>
<reference evidence="6" key="1">
    <citation type="submission" date="2009-05" db="EMBL/GenBank/DDBJ databases">
        <title>The genome sequence of Ajellomyces capsulatus strain H143.</title>
        <authorList>
            <person name="Champion M."/>
            <person name="Cuomo C.A."/>
            <person name="Ma L.-J."/>
            <person name="Henn M.R."/>
            <person name="Sil A."/>
            <person name="Goldman B."/>
            <person name="Young S.K."/>
            <person name="Kodira C.D."/>
            <person name="Zeng Q."/>
            <person name="Koehrsen M."/>
            <person name="Alvarado L."/>
            <person name="Berlin A.M."/>
            <person name="Borenstein D."/>
            <person name="Chen Z."/>
            <person name="Engels R."/>
            <person name="Freedman E."/>
            <person name="Gellesch M."/>
            <person name="Goldberg J."/>
            <person name="Griggs A."/>
            <person name="Gujja S."/>
            <person name="Heiman D.I."/>
            <person name="Hepburn T.A."/>
            <person name="Howarth C."/>
            <person name="Jen D."/>
            <person name="Larson L."/>
            <person name="Lewis B."/>
            <person name="Mehta T."/>
            <person name="Park D."/>
            <person name="Pearson M."/>
            <person name="Roberts A."/>
            <person name="Saif S."/>
            <person name="Shea T.D."/>
            <person name="Shenoy N."/>
            <person name="Sisk P."/>
            <person name="Stolte C."/>
            <person name="Sykes S."/>
            <person name="Walk T."/>
            <person name="White J."/>
            <person name="Yandava C."/>
            <person name="Klein B."/>
            <person name="McEwen J.G."/>
            <person name="Puccia R."/>
            <person name="Goldman G.H."/>
            <person name="Felipe M.S."/>
            <person name="Nino-Vega G."/>
            <person name="San-Blas G."/>
            <person name="Taylor J.W."/>
            <person name="Mendoza L."/>
            <person name="Galagan J.E."/>
            <person name="Nusbaum C."/>
            <person name="Birren B.W."/>
        </authorList>
    </citation>
    <scope>NUCLEOTIDE SEQUENCE [LARGE SCALE GENOMIC DNA]</scope>
    <source>
        <strain evidence="6">H143</strain>
    </source>
</reference>
<accession>C6H422</accession>
<keyword evidence="4" id="KW-1133">Transmembrane helix</keyword>
<evidence type="ECO:0000256" key="2">
    <source>
        <dbReference type="ARBA" id="ARBA00014286"/>
    </source>
</evidence>
<evidence type="ECO:0000313" key="5">
    <source>
        <dbReference type="EMBL" id="EER45764.1"/>
    </source>
</evidence>
<dbReference type="PANTHER" id="PTHR31571:SF1">
    <property type="entry name" value="ALTERED INHERITANCE OF MITOCHONDRIA PROTEIN 6"/>
    <property type="match status" value="1"/>
</dbReference>
<feature type="region of interest" description="Disordered" evidence="3">
    <location>
        <begin position="1"/>
        <end position="60"/>
    </location>
</feature>
<sequence>MTSGGDRVGGKIQMKGLPESAEERDEQSHYIGDEENGYEDEHAYPPQSPRSPSMNWRSLSLGGPSRNRRNCFLRDSHVACFPRISNLWRKGPGSGSSKTRRLLRHCIVGALVVLGLVQLVALTLGALASLLPGDIEDAVFRWGRPGQQGEYRPHWPTDTRGVKPIPCHSHNDYWRPVPLLSALEAGCISVEADIWLLDEDLFVGHTTSSLAPNRTLTSMYIDPLVKILDNQNRNTSSHSKNSPNGVFDARPSQTLVLLIDFKNKALETWPRLLSQLSPLRDRGYLTYLNGTDVTEGPITVVATGKAPFQKIIANDTYRDIFFDAPLDKLGNGAILENHERSSSPKLVNNAGIDDKLNIIKLRRHLQNGTTKQRNSQLPEASPTTIDKLKAAPNDYVYNSNNSYYASVSFMKSIGFPWRFTLSQKQLARIRAQVREAHKRGLKVRYWATPGWPHSLRDRIWRDLIREGVDILNVDDLRSAARLDWGNRSLSR</sequence>
<dbReference type="InterPro" id="IPR017946">
    <property type="entry name" value="PLC-like_Pdiesterase_TIM-brl"/>
</dbReference>
<evidence type="ECO:0000256" key="1">
    <source>
        <dbReference type="ARBA" id="ARBA00008858"/>
    </source>
</evidence>
<keyword evidence="4" id="KW-0812">Transmembrane</keyword>
<dbReference type="GO" id="GO:0006629">
    <property type="term" value="P:lipid metabolic process"/>
    <property type="evidence" value="ECO:0007669"/>
    <property type="project" value="InterPro"/>
</dbReference>
<keyword evidence="4" id="KW-0472">Membrane</keyword>
<dbReference type="HOGENOM" id="CLU_031561_2_0_1"/>
<organism evidence="5 6">
    <name type="scientific">Ajellomyces capsulatus (strain H143)</name>
    <name type="common">Darling's disease fungus</name>
    <name type="synonym">Histoplasma capsulatum</name>
    <dbReference type="NCBI Taxonomy" id="544712"/>
    <lineage>
        <taxon>Eukaryota</taxon>
        <taxon>Fungi</taxon>
        <taxon>Dikarya</taxon>
        <taxon>Ascomycota</taxon>
        <taxon>Pezizomycotina</taxon>
        <taxon>Eurotiomycetes</taxon>
        <taxon>Eurotiomycetidae</taxon>
        <taxon>Onygenales</taxon>
        <taxon>Ajellomycetaceae</taxon>
        <taxon>Histoplasma</taxon>
    </lineage>
</organism>
<dbReference type="AlphaFoldDB" id="C6H422"/>
<comment type="similarity">
    <text evidence="1">Belongs to the AIM6 family.</text>
</comment>
<protein>
    <recommendedName>
        <fullName evidence="2">Altered inheritance of mitochondria protein 6</fullName>
    </recommendedName>
</protein>
<dbReference type="OMA" id="VRYWGLP"/>
<proteinExistence type="inferred from homology"/>
<dbReference type="SUPFAM" id="SSF51695">
    <property type="entry name" value="PLC-like phosphodiesterases"/>
    <property type="match status" value="1"/>
</dbReference>
<evidence type="ECO:0000256" key="4">
    <source>
        <dbReference type="SAM" id="Phobius"/>
    </source>
</evidence>
<dbReference type="STRING" id="544712.C6H422"/>
<gene>
    <name evidence="5" type="ORF">HCDG_01343</name>
</gene>
<dbReference type="EMBL" id="GG692419">
    <property type="protein sequence ID" value="EER45764.1"/>
    <property type="molecule type" value="Genomic_DNA"/>
</dbReference>
<dbReference type="OrthoDB" id="4153866at2759"/>
<dbReference type="PANTHER" id="PTHR31571">
    <property type="entry name" value="ALTERED INHERITANCE OF MITOCHONDRIA PROTEIN 6"/>
    <property type="match status" value="1"/>
</dbReference>
<feature type="transmembrane region" description="Helical" evidence="4">
    <location>
        <begin position="106"/>
        <end position="131"/>
    </location>
</feature>
<dbReference type="Proteomes" id="UP000002624">
    <property type="component" value="Unassembled WGS sequence"/>
</dbReference>
<dbReference type="InterPro" id="IPR051236">
    <property type="entry name" value="HAT_RTT109-like"/>
</dbReference>
<dbReference type="GO" id="GO:0008081">
    <property type="term" value="F:phosphoric diester hydrolase activity"/>
    <property type="evidence" value="ECO:0007669"/>
    <property type="project" value="InterPro"/>
</dbReference>
<dbReference type="VEuPathDB" id="FungiDB:HCDG_01343"/>
<name>C6H422_AJECH</name>
<evidence type="ECO:0000313" key="6">
    <source>
        <dbReference type="Proteomes" id="UP000002624"/>
    </source>
</evidence>